<dbReference type="InterPro" id="IPR038765">
    <property type="entry name" value="Papain-like_cys_pep_sf"/>
</dbReference>
<dbReference type="Gene3D" id="3.10.620.30">
    <property type="match status" value="1"/>
</dbReference>
<dbReference type="Pfam" id="PF06035">
    <property type="entry name" value="Peptidase_C93"/>
    <property type="match status" value="1"/>
</dbReference>
<name>A0ABY8BMW0_AFICR</name>
<dbReference type="EMBL" id="CP113162">
    <property type="protein sequence ID" value="WEF50264.1"/>
    <property type="molecule type" value="Genomic_DNA"/>
</dbReference>
<feature type="signal peptide" evidence="1">
    <location>
        <begin position="1"/>
        <end position="28"/>
    </location>
</feature>
<dbReference type="Proteomes" id="UP001213907">
    <property type="component" value="Chromosome"/>
</dbReference>
<accession>A0ABY8BMW0</accession>
<dbReference type="PANTHER" id="PTHR39327:SF1">
    <property type="entry name" value="BLR5470 PROTEIN"/>
    <property type="match status" value="1"/>
</dbReference>
<reference evidence="2 3" key="1">
    <citation type="submission" date="2022-11" db="EMBL/GenBank/DDBJ databases">
        <authorList>
            <person name="Siebert D."/>
            <person name="Busche T."/>
            <person name="Saydam E."/>
            <person name="Kalinowski J."/>
            <person name="Ruckert C."/>
            <person name="Blombach B."/>
        </authorList>
    </citation>
    <scope>NUCLEOTIDE SEQUENCE [LARGE SCALE GENOMIC DNA]</scope>
    <source>
        <strain evidence="2 3">DSM 1083</strain>
    </source>
</reference>
<dbReference type="SUPFAM" id="SSF54001">
    <property type="entry name" value="Cysteine proteinases"/>
    <property type="match status" value="1"/>
</dbReference>
<feature type="chain" id="PRO_5046408585" evidence="1">
    <location>
        <begin position="29"/>
        <end position="346"/>
    </location>
</feature>
<keyword evidence="1" id="KW-0732">Signal</keyword>
<dbReference type="InterPro" id="IPR010319">
    <property type="entry name" value="Transglutaminase-like_Cys_pept"/>
</dbReference>
<dbReference type="RefSeq" id="WP_275245906.1">
    <property type="nucleotide sequence ID" value="NZ_BAABDX010000002.1"/>
</dbReference>
<gene>
    <name evidence="2" type="ORF">AFIC_001794</name>
</gene>
<keyword evidence="3" id="KW-1185">Reference proteome</keyword>
<sequence>MSPVSRVSKPFAAGVAALSGMLLLTATATNVSARARGSVQAGDHVLRFDDAPVAPPQAKFFTINGVLAKLDAAKRGTGPSAAPGNDVELASLTPTGIVTDTPSVQITPVNGPEPFGLFAFRAPEGALWSKWRGLEADMAKDAESLHRCQNDTGSCSPAAAQFARLVASAKAKSGRAQLEDINQNVNLAIRYVSDSMQYGVADRWSSALSSFATGQGDCEDYAIAKYAALSEAGFAAEDLRLVLVRDRAVREDHAVLAVHHEGKWLIMDNRSALLREDNQISSFTPLFAINYRGVQLFATPYAKRDTLDGQTDTAPATDALGAAEWTGAEASTSPANGAIGELPLLM</sequence>
<protein>
    <submittedName>
        <fullName evidence="2">Transglutaminase-like cysteine peptidase</fullName>
    </submittedName>
</protein>
<organism evidence="2 3">
    <name type="scientific">Afipia carboxydohydrogena</name>
    <name type="common">Pseudomonas carboxydohydrogena</name>
    <dbReference type="NCBI Taxonomy" id="290"/>
    <lineage>
        <taxon>Bacteria</taxon>
        <taxon>Pseudomonadati</taxon>
        <taxon>Pseudomonadota</taxon>
        <taxon>Alphaproteobacteria</taxon>
        <taxon>Hyphomicrobiales</taxon>
        <taxon>Nitrobacteraceae</taxon>
        <taxon>Afipia</taxon>
    </lineage>
</organism>
<evidence type="ECO:0000313" key="3">
    <source>
        <dbReference type="Proteomes" id="UP001213907"/>
    </source>
</evidence>
<proteinExistence type="predicted"/>
<dbReference type="PANTHER" id="PTHR39327">
    <property type="match status" value="1"/>
</dbReference>
<evidence type="ECO:0000313" key="2">
    <source>
        <dbReference type="EMBL" id="WEF50264.1"/>
    </source>
</evidence>
<evidence type="ECO:0000256" key="1">
    <source>
        <dbReference type="SAM" id="SignalP"/>
    </source>
</evidence>